<organism evidence="2 3">
    <name type="scientific">Candidatus Vogelbacteria bacterium CG10_big_fil_rev_8_21_14_0_10_51_16</name>
    <dbReference type="NCBI Taxonomy" id="1975045"/>
    <lineage>
        <taxon>Bacteria</taxon>
        <taxon>Candidatus Vogeliibacteriota</taxon>
    </lineage>
</organism>
<keyword evidence="1" id="KW-0812">Transmembrane</keyword>
<dbReference type="EMBL" id="PCYI01000025">
    <property type="protein sequence ID" value="PIR44611.1"/>
    <property type="molecule type" value="Genomic_DNA"/>
</dbReference>
<reference evidence="2 3" key="1">
    <citation type="submission" date="2017-09" db="EMBL/GenBank/DDBJ databases">
        <title>Depth-based differentiation of microbial function through sediment-hosted aquifers and enrichment of novel symbionts in the deep terrestrial subsurface.</title>
        <authorList>
            <person name="Probst A.J."/>
            <person name="Ladd B."/>
            <person name="Jarett J.K."/>
            <person name="Geller-Mcgrath D.E."/>
            <person name="Sieber C.M."/>
            <person name="Emerson J.B."/>
            <person name="Anantharaman K."/>
            <person name="Thomas B.C."/>
            <person name="Malmstrom R."/>
            <person name="Stieglmeier M."/>
            <person name="Klingl A."/>
            <person name="Woyke T."/>
            <person name="Ryan C.M."/>
            <person name="Banfield J.F."/>
        </authorList>
    </citation>
    <scope>NUCLEOTIDE SEQUENCE [LARGE SCALE GENOMIC DNA]</scope>
    <source>
        <strain evidence="2">CG10_big_fil_rev_8_21_14_0_10_51_16</strain>
    </source>
</reference>
<sequence>MQFQVPQFIEVEDKIVGPFTIKQLVFLLGGAGGVYLIKQTVPGLLAWPLMLVLAVFTWALVFYKVNDRPFIITLQAAVKYYFAEKLYLWNKPEQRVFREIKKPGASIKESVVPTLSRNKLKELSWGLDINDTLK</sequence>
<feature type="transmembrane region" description="Helical" evidence="1">
    <location>
        <begin position="44"/>
        <end position="63"/>
    </location>
</feature>
<comment type="caution">
    <text evidence="2">The sequence shown here is derived from an EMBL/GenBank/DDBJ whole genome shotgun (WGS) entry which is preliminary data.</text>
</comment>
<evidence type="ECO:0008006" key="4">
    <source>
        <dbReference type="Google" id="ProtNLM"/>
    </source>
</evidence>
<proteinExistence type="predicted"/>
<dbReference type="Pfam" id="PF12666">
    <property type="entry name" value="PrgI"/>
    <property type="match status" value="1"/>
</dbReference>
<dbReference type="AlphaFoldDB" id="A0A2H0RDJ0"/>
<gene>
    <name evidence="2" type="ORF">COV10_03855</name>
</gene>
<accession>A0A2H0RDJ0</accession>
<evidence type="ECO:0000256" key="1">
    <source>
        <dbReference type="SAM" id="Phobius"/>
    </source>
</evidence>
<keyword evidence="1" id="KW-0472">Membrane</keyword>
<keyword evidence="1" id="KW-1133">Transmembrane helix</keyword>
<dbReference type="InterPro" id="IPR024414">
    <property type="entry name" value="Uncharacterised_PrgI"/>
</dbReference>
<protein>
    <recommendedName>
        <fullName evidence="4">PrgI family protein</fullName>
    </recommendedName>
</protein>
<evidence type="ECO:0000313" key="3">
    <source>
        <dbReference type="Proteomes" id="UP000228767"/>
    </source>
</evidence>
<name>A0A2H0RDJ0_9BACT</name>
<dbReference type="Proteomes" id="UP000228767">
    <property type="component" value="Unassembled WGS sequence"/>
</dbReference>
<feature type="transmembrane region" description="Helical" evidence="1">
    <location>
        <begin position="20"/>
        <end position="37"/>
    </location>
</feature>
<evidence type="ECO:0000313" key="2">
    <source>
        <dbReference type="EMBL" id="PIR44611.1"/>
    </source>
</evidence>